<dbReference type="HOGENOM" id="CLU_1408575_0_0_1"/>
<evidence type="ECO:0000256" key="1">
    <source>
        <dbReference type="SAM" id="MobiDB-lite"/>
    </source>
</evidence>
<dbReference type="EMBL" id="KN847499">
    <property type="protein sequence ID" value="KIW11077.1"/>
    <property type="molecule type" value="Genomic_DNA"/>
</dbReference>
<name>A0A0D1ZDL9_9EURO</name>
<dbReference type="RefSeq" id="XP_016231293.1">
    <property type="nucleotide sequence ID" value="XM_016384691.1"/>
</dbReference>
<feature type="region of interest" description="Disordered" evidence="1">
    <location>
        <begin position="82"/>
        <end position="101"/>
    </location>
</feature>
<reference evidence="2 3" key="1">
    <citation type="submission" date="2015-01" db="EMBL/GenBank/DDBJ databases">
        <title>The Genome Sequence of Exophiala spinifera CBS89968.</title>
        <authorList>
            <consortium name="The Broad Institute Genomics Platform"/>
            <person name="Cuomo C."/>
            <person name="de Hoog S."/>
            <person name="Gorbushina A."/>
            <person name="Stielow B."/>
            <person name="Teixiera M."/>
            <person name="Abouelleil A."/>
            <person name="Chapman S.B."/>
            <person name="Priest M."/>
            <person name="Young S.K."/>
            <person name="Wortman J."/>
            <person name="Nusbaum C."/>
            <person name="Birren B."/>
        </authorList>
    </citation>
    <scope>NUCLEOTIDE SEQUENCE [LARGE SCALE GENOMIC DNA]</scope>
    <source>
        <strain evidence="2 3">CBS 89968</strain>
    </source>
</reference>
<keyword evidence="3" id="KW-1185">Reference proteome</keyword>
<protein>
    <submittedName>
        <fullName evidence="2">Uncharacterized protein</fullName>
    </submittedName>
</protein>
<sequence length="218" mass="24569">MCFYKLQTCPYPHQDPLAALTFDREKDREWVPCNLGKPWGRLSCGKLVIEHPIGLDTSPTASHAHSINLVEDILRFRSGNSVENQVNGEEEHTKTPIRKRHSSSDTIVPMVCVGGDGTHEARETYDQSALCKWCTAVMKIVALKSREVQGEARREVAQLEGIMDGNPALRQLQRDIMNVERELDVLRQQAWEMARAILESVEKSVDGEHQAPAMNDSH</sequence>
<evidence type="ECO:0000313" key="3">
    <source>
        <dbReference type="Proteomes" id="UP000053328"/>
    </source>
</evidence>
<dbReference type="OrthoDB" id="4146362at2759"/>
<dbReference type="AlphaFoldDB" id="A0A0D1ZDL9"/>
<dbReference type="Proteomes" id="UP000053328">
    <property type="component" value="Unassembled WGS sequence"/>
</dbReference>
<dbReference type="VEuPathDB" id="FungiDB:PV08_10376"/>
<dbReference type="GeneID" id="27337459"/>
<proteinExistence type="predicted"/>
<gene>
    <name evidence="2" type="ORF">PV08_10376</name>
</gene>
<organism evidence="2 3">
    <name type="scientific">Exophiala spinifera</name>
    <dbReference type="NCBI Taxonomy" id="91928"/>
    <lineage>
        <taxon>Eukaryota</taxon>
        <taxon>Fungi</taxon>
        <taxon>Dikarya</taxon>
        <taxon>Ascomycota</taxon>
        <taxon>Pezizomycotina</taxon>
        <taxon>Eurotiomycetes</taxon>
        <taxon>Chaetothyriomycetidae</taxon>
        <taxon>Chaetothyriales</taxon>
        <taxon>Herpotrichiellaceae</taxon>
        <taxon>Exophiala</taxon>
    </lineage>
</organism>
<evidence type="ECO:0000313" key="2">
    <source>
        <dbReference type="EMBL" id="KIW11077.1"/>
    </source>
</evidence>
<accession>A0A0D1ZDL9</accession>